<evidence type="ECO:0000256" key="1">
    <source>
        <dbReference type="ARBA" id="ARBA00022737"/>
    </source>
</evidence>
<evidence type="ECO:0008006" key="6">
    <source>
        <dbReference type="Google" id="ProtNLM"/>
    </source>
</evidence>
<keyword evidence="5" id="KW-1185">Reference proteome</keyword>
<dbReference type="Pfam" id="PF12796">
    <property type="entry name" value="Ank_2"/>
    <property type="match status" value="2"/>
</dbReference>
<name>A0AAN8JBT1_PATCE</name>
<proteinExistence type="predicted"/>
<dbReference type="PROSITE" id="PS50088">
    <property type="entry name" value="ANK_REPEAT"/>
    <property type="match status" value="3"/>
</dbReference>
<evidence type="ECO:0000313" key="4">
    <source>
        <dbReference type="EMBL" id="KAK6173935.1"/>
    </source>
</evidence>
<feature type="repeat" description="ANK" evidence="3">
    <location>
        <begin position="170"/>
        <end position="202"/>
    </location>
</feature>
<evidence type="ECO:0000256" key="2">
    <source>
        <dbReference type="ARBA" id="ARBA00023043"/>
    </source>
</evidence>
<dbReference type="InterPro" id="IPR036770">
    <property type="entry name" value="Ankyrin_rpt-contain_sf"/>
</dbReference>
<reference evidence="4 5" key="1">
    <citation type="submission" date="2024-01" db="EMBL/GenBank/DDBJ databases">
        <title>The genome of the rayed Mediterranean limpet Patella caerulea (Linnaeus, 1758).</title>
        <authorList>
            <person name="Anh-Thu Weber A."/>
            <person name="Halstead-Nussloch G."/>
        </authorList>
    </citation>
    <scope>NUCLEOTIDE SEQUENCE [LARGE SCALE GENOMIC DNA]</scope>
    <source>
        <strain evidence="4">AATW-2023a</strain>
        <tissue evidence="4">Whole specimen</tissue>
    </source>
</reference>
<feature type="repeat" description="ANK" evidence="3">
    <location>
        <begin position="137"/>
        <end position="169"/>
    </location>
</feature>
<dbReference type="SMART" id="SM00248">
    <property type="entry name" value="ANK"/>
    <property type="match status" value="5"/>
</dbReference>
<comment type="caution">
    <text evidence="4">The sequence shown here is derived from an EMBL/GenBank/DDBJ whole genome shotgun (WGS) entry which is preliminary data.</text>
</comment>
<dbReference type="SUPFAM" id="SSF48403">
    <property type="entry name" value="Ankyrin repeat"/>
    <property type="match status" value="1"/>
</dbReference>
<sequence length="436" mass="48010">MSQHLGTSNERTLEVEYPLHKACRDGDQEKVTALLLAGQHDLYEEDGYYGWTPTHWASYFGKLSCLMKLLEHGCSCDAATVRFNQTPLHIAALGGNGHCLKWLIHCGASISRQLACLRKLISELNSVSACNLSTKGSGETPVHVAALGGQPNCLLWLLQAGGHLETQDYLGDTPIHKAARAGSMECISLLVSQNAAIDMKNYNGHTACEVATNSNHIHCGEYLEKALQLQQAGELQSTHQPIQSLNNNNNNTCLPSHNINGHSMHNCESLQEDCDMEMEISTHENHNNHSLHNGFHGYTKRDDSEMTGESPINGYRGSDSAVFRAFSGMKRSLDDEEDEGIKRRCHREGKCEETPLNNNVLSSYQSILAISTTTPVKPDPVYTTENFHPAYHINSKSAVTLAMPDHVTQSAIEHTISLQEQSGYDSLLAASLIYKN</sequence>
<dbReference type="PANTHER" id="PTHR24201:SF17">
    <property type="entry name" value="ANKYRIN REPEAT DOMAIN-CONTAINING PROTEIN 10-LIKE ISOFORM X1"/>
    <property type="match status" value="1"/>
</dbReference>
<dbReference type="PROSITE" id="PS50297">
    <property type="entry name" value="ANK_REP_REGION"/>
    <property type="match status" value="3"/>
</dbReference>
<dbReference type="Gene3D" id="1.25.40.20">
    <property type="entry name" value="Ankyrin repeat-containing domain"/>
    <property type="match status" value="2"/>
</dbReference>
<feature type="repeat" description="ANK" evidence="3">
    <location>
        <begin position="83"/>
        <end position="115"/>
    </location>
</feature>
<keyword evidence="1" id="KW-0677">Repeat</keyword>
<dbReference type="Proteomes" id="UP001347796">
    <property type="component" value="Unassembled WGS sequence"/>
</dbReference>
<accession>A0AAN8JBT1</accession>
<dbReference type="PANTHER" id="PTHR24201">
    <property type="entry name" value="ANK_REP_REGION DOMAIN-CONTAINING PROTEIN"/>
    <property type="match status" value="1"/>
</dbReference>
<organism evidence="4 5">
    <name type="scientific">Patella caerulea</name>
    <name type="common">Rayed Mediterranean limpet</name>
    <dbReference type="NCBI Taxonomy" id="87958"/>
    <lineage>
        <taxon>Eukaryota</taxon>
        <taxon>Metazoa</taxon>
        <taxon>Spiralia</taxon>
        <taxon>Lophotrochozoa</taxon>
        <taxon>Mollusca</taxon>
        <taxon>Gastropoda</taxon>
        <taxon>Patellogastropoda</taxon>
        <taxon>Patelloidea</taxon>
        <taxon>Patellidae</taxon>
        <taxon>Patella</taxon>
    </lineage>
</organism>
<dbReference type="InterPro" id="IPR050776">
    <property type="entry name" value="Ank_Repeat/CDKN_Inhibitor"/>
</dbReference>
<protein>
    <recommendedName>
        <fullName evidence="6">Ankyrin repeat domain-containing protein 10</fullName>
    </recommendedName>
</protein>
<gene>
    <name evidence="4" type="ORF">SNE40_017302</name>
</gene>
<dbReference type="InterPro" id="IPR002110">
    <property type="entry name" value="Ankyrin_rpt"/>
</dbReference>
<dbReference type="EMBL" id="JAZGQO010000011">
    <property type="protein sequence ID" value="KAK6173935.1"/>
    <property type="molecule type" value="Genomic_DNA"/>
</dbReference>
<evidence type="ECO:0000313" key="5">
    <source>
        <dbReference type="Proteomes" id="UP001347796"/>
    </source>
</evidence>
<evidence type="ECO:0000256" key="3">
    <source>
        <dbReference type="PROSITE-ProRule" id="PRU00023"/>
    </source>
</evidence>
<keyword evidence="2 3" id="KW-0040">ANK repeat</keyword>
<dbReference type="AlphaFoldDB" id="A0AAN8JBT1"/>